<evidence type="ECO:0000313" key="3">
    <source>
        <dbReference type="Proteomes" id="UP000237271"/>
    </source>
</evidence>
<gene>
    <name evidence="2" type="ORF">PHPALM_9005</name>
</gene>
<evidence type="ECO:0000313" key="2">
    <source>
        <dbReference type="EMBL" id="POM74086.1"/>
    </source>
</evidence>
<organism evidence="2 3">
    <name type="scientific">Phytophthora palmivora</name>
    <dbReference type="NCBI Taxonomy" id="4796"/>
    <lineage>
        <taxon>Eukaryota</taxon>
        <taxon>Sar</taxon>
        <taxon>Stramenopiles</taxon>
        <taxon>Oomycota</taxon>
        <taxon>Peronosporomycetes</taxon>
        <taxon>Peronosporales</taxon>
        <taxon>Peronosporaceae</taxon>
        <taxon>Phytophthora</taxon>
    </lineage>
</organism>
<dbReference type="Proteomes" id="UP000237271">
    <property type="component" value="Unassembled WGS sequence"/>
</dbReference>
<comment type="caution">
    <text evidence="2">The sequence shown here is derived from an EMBL/GenBank/DDBJ whole genome shotgun (WGS) entry which is preliminary data.</text>
</comment>
<sequence length="143" mass="16460">MKKCGERVPTHAGYMRRLHLELMSVSAATFEANLNVEDLVSVPLQAGKHCLRNNNAKYPSKRRQHSCKVCFAMADPNTKSFESSYYCPTCENQRGGYCGMWDADSGDLRKNIRYRKRKREDPEEEDAAEERDVDYIDREGDSN</sequence>
<reference evidence="2 3" key="1">
    <citation type="journal article" date="2017" name="Genome Biol. Evol.">
        <title>Phytophthora megakarya and P. palmivora, closely related causal agents of cacao black pod rot, underwent increases in genome sizes and gene numbers by different mechanisms.</title>
        <authorList>
            <person name="Ali S.S."/>
            <person name="Shao J."/>
            <person name="Lary D.J."/>
            <person name="Kronmiller B."/>
            <person name="Shen D."/>
            <person name="Strem M.D."/>
            <person name="Amoako-Attah I."/>
            <person name="Akrofi A.Y."/>
            <person name="Begoude B.A."/>
            <person name="Ten Hoopen G.M."/>
            <person name="Coulibaly K."/>
            <person name="Kebe B.I."/>
            <person name="Melnick R.L."/>
            <person name="Guiltinan M.J."/>
            <person name="Tyler B.M."/>
            <person name="Meinhardt L.W."/>
            <person name="Bailey B.A."/>
        </authorList>
    </citation>
    <scope>NUCLEOTIDE SEQUENCE [LARGE SCALE GENOMIC DNA]</scope>
    <source>
        <strain evidence="3">sbr112.9</strain>
    </source>
</reference>
<feature type="compositionally biased region" description="Acidic residues" evidence="1">
    <location>
        <begin position="122"/>
        <end position="132"/>
    </location>
</feature>
<feature type="region of interest" description="Disordered" evidence="1">
    <location>
        <begin position="111"/>
        <end position="143"/>
    </location>
</feature>
<protein>
    <recommendedName>
        <fullName evidence="4">PiggyBac transposable element-derived protein 4 C-terminal zinc-ribbon domain-containing protein</fullName>
    </recommendedName>
</protein>
<keyword evidence="3" id="KW-1185">Reference proteome</keyword>
<accession>A0A2P4Y8F4</accession>
<evidence type="ECO:0008006" key="4">
    <source>
        <dbReference type="Google" id="ProtNLM"/>
    </source>
</evidence>
<proteinExistence type="predicted"/>
<dbReference type="EMBL" id="NCKW01004935">
    <property type="protein sequence ID" value="POM74086.1"/>
    <property type="molecule type" value="Genomic_DNA"/>
</dbReference>
<evidence type="ECO:0000256" key="1">
    <source>
        <dbReference type="SAM" id="MobiDB-lite"/>
    </source>
</evidence>
<name>A0A2P4Y8F4_9STRA</name>
<dbReference type="AlphaFoldDB" id="A0A2P4Y8F4"/>
<feature type="compositionally biased region" description="Basic and acidic residues" evidence="1">
    <location>
        <begin position="133"/>
        <end position="143"/>
    </location>
</feature>